<keyword evidence="7" id="KW-0915">Sodium</keyword>
<name>A0AAV2N2G3_9HYME</name>
<feature type="transmembrane region" description="Helical" evidence="14">
    <location>
        <begin position="583"/>
        <end position="601"/>
    </location>
</feature>
<dbReference type="Proteomes" id="UP001497644">
    <property type="component" value="Chromosome 1"/>
</dbReference>
<evidence type="ECO:0000256" key="5">
    <source>
        <dbReference type="ARBA" id="ARBA00022692"/>
    </source>
</evidence>
<evidence type="ECO:0000256" key="4">
    <source>
        <dbReference type="ARBA" id="ARBA00022461"/>
    </source>
</evidence>
<evidence type="ECO:0008006" key="17">
    <source>
        <dbReference type="Google" id="ProtNLM"/>
    </source>
</evidence>
<dbReference type="InterPro" id="IPR001873">
    <property type="entry name" value="ENaC"/>
</dbReference>
<keyword evidence="8 12" id="KW-0406">Ion transport</keyword>
<dbReference type="GO" id="GO:0005886">
    <property type="term" value="C:plasma membrane"/>
    <property type="evidence" value="ECO:0007669"/>
    <property type="project" value="TreeGrafter"/>
</dbReference>
<dbReference type="PRINTS" id="PR01078">
    <property type="entry name" value="AMINACHANNEL"/>
</dbReference>
<dbReference type="PANTHER" id="PTHR11690:SF243">
    <property type="entry name" value="PICKPOCKET 12-RELATED"/>
    <property type="match status" value="1"/>
</dbReference>
<evidence type="ECO:0000256" key="7">
    <source>
        <dbReference type="ARBA" id="ARBA00023053"/>
    </source>
</evidence>
<feature type="region of interest" description="Disordered" evidence="13">
    <location>
        <begin position="129"/>
        <end position="149"/>
    </location>
</feature>
<feature type="transmembrane region" description="Helical" evidence="14">
    <location>
        <begin position="621"/>
        <end position="646"/>
    </location>
</feature>
<dbReference type="GO" id="GO:0015280">
    <property type="term" value="F:ligand-gated sodium channel activity"/>
    <property type="evidence" value="ECO:0007669"/>
    <property type="project" value="TreeGrafter"/>
</dbReference>
<reference evidence="15 16" key="1">
    <citation type="submission" date="2024-04" db="EMBL/GenBank/DDBJ databases">
        <authorList>
            <consortium name="Molecular Ecology Group"/>
        </authorList>
    </citation>
    <scope>NUCLEOTIDE SEQUENCE [LARGE SCALE GENOMIC DNA]</scope>
</reference>
<evidence type="ECO:0000256" key="2">
    <source>
        <dbReference type="ARBA" id="ARBA00007193"/>
    </source>
</evidence>
<evidence type="ECO:0000256" key="8">
    <source>
        <dbReference type="ARBA" id="ARBA00023065"/>
    </source>
</evidence>
<evidence type="ECO:0000256" key="9">
    <source>
        <dbReference type="ARBA" id="ARBA00023136"/>
    </source>
</evidence>
<accession>A0AAV2N2G3</accession>
<keyword evidence="11 12" id="KW-0407">Ion channel</keyword>
<evidence type="ECO:0000256" key="13">
    <source>
        <dbReference type="SAM" id="MobiDB-lite"/>
    </source>
</evidence>
<evidence type="ECO:0000256" key="3">
    <source>
        <dbReference type="ARBA" id="ARBA00022448"/>
    </source>
</evidence>
<sequence>MENSSSELEKTKLTFNPWNDARILTHVVSNRTPNFAHLRILDAHVMPRRSFNRNSAENENENSTTDRASSDYLKANNSMPYSINTVHLQNPYRPPQRLEGFASRDHSKGMYRSQDFTLRSRYNNNLLATKESIANRNNDQEKEKVEKSKKKKHQLFTELSELTKQYCMNSTLHGLRYIGNSELSIVERIFWIISFTTALGTALYYIYYLYQKWSGSPVIISLSPEPVSLNEFPFPSVTICNMNNVKKTEAKRINRGSNLLDQILMDDICNSETSNITHDEDRAINWDRMLRFMINVSQPCTDMLYYCLWHGNQTDCEKIFNPTMTDEGICCNFNSVTKKHLFYNAAIWPDLNITYPSDSVDWNAENGYDASMPADVIPWRPYGAGLYYGLTLVLDVESHEYYCSSTAGIGFKMLLHNPVETPKIADFSFSITPGEETRVIIRPRISTAKPAIMSIPQKKRKCFFTRERKLRYYRTYTQRNCILECEANFTQQMCDCVQYYMPKSAKTPICGKSDEQCAKIARRAMETKLYDEDMTNQINITKIPSCNCWPACFEINYRIELSQNKLSGSFNVDKRYVKKNMDYFIENAAVVHLFFVDSQFTKYVKNELYGFTEFLSSTGGLLGLFLGFSFLSFMEIMYFATMRLWYRLHNRRESQRSIMLQIHPLDDRKKVIYPFLN</sequence>
<proteinExistence type="inferred from homology"/>
<keyword evidence="5 12" id="KW-0812">Transmembrane</keyword>
<dbReference type="Gene3D" id="2.60.470.10">
    <property type="entry name" value="Acid-sensing ion channels like domains"/>
    <property type="match status" value="1"/>
</dbReference>
<dbReference type="Pfam" id="PF00858">
    <property type="entry name" value="ASC"/>
    <property type="match status" value="1"/>
</dbReference>
<comment type="subcellular location">
    <subcellularLocation>
        <location evidence="1">Membrane</location>
        <topology evidence="1">Multi-pass membrane protein</topology>
    </subcellularLocation>
</comment>
<evidence type="ECO:0000256" key="14">
    <source>
        <dbReference type="SAM" id="Phobius"/>
    </source>
</evidence>
<keyword evidence="6 14" id="KW-1133">Transmembrane helix</keyword>
<comment type="similarity">
    <text evidence="2 12">Belongs to the amiloride-sensitive sodium channel (TC 1.A.6) family.</text>
</comment>
<evidence type="ECO:0000256" key="10">
    <source>
        <dbReference type="ARBA" id="ARBA00023201"/>
    </source>
</evidence>
<keyword evidence="16" id="KW-1185">Reference proteome</keyword>
<keyword evidence="10 12" id="KW-0739">Sodium transport</keyword>
<evidence type="ECO:0000256" key="6">
    <source>
        <dbReference type="ARBA" id="ARBA00022989"/>
    </source>
</evidence>
<evidence type="ECO:0000256" key="11">
    <source>
        <dbReference type="ARBA" id="ARBA00023303"/>
    </source>
</evidence>
<evidence type="ECO:0000256" key="1">
    <source>
        <dbReference type="ARBA" id="ARBA00004141"/>
    </source>
</evidence>
<feature type="region of interest" description="Disordered" evidence="13">
    <location>
        <begin position="51"/>
        <end position="70"/>
    </location>
</feature>
<evidence type="ECO:0000256" key="12">
    <source>
        <dbReference type="RuleBase" id="RU000679"/>
    </source>
</evidence>
<dbReference type="Gene3D" id="1.10.287.770">
    <property type="entry name" value="YojJ-like"/>
    <property type="match status" value="1"/>
</dbReference>
<protein>
    <recommendedName>
        <fullName evidence="17">Pickpocket protein 28</fullName>
    </recommendedName>
</protein>
<dbReference type="AlphaFoldDB" id="A0AAV2N2G3"/>
<keyword evidence="3 12" id="KW-0813">Transport</keyword>
<evidence type="ECO:0000313" key="16">
    <source>
        <dbReference type="Proteomes" id="UP001497644"/>
    </source>
</evidence>
<gene>
    <name evidence="15" type="ORF">LPLAT_LOCUS391</name>
</gene>
<dbReference type="PANTHER" id="PTHR11690">
    <property type="entry name" value="AMILORIDE-SENSITIVE SODIUM CHANNEL-RELATED"/>
    <property type="match status" value="1"/>
</dbReference>
<keyword evidence="4 12" id="KW-0894">Sodium channel</keyword>
<feature type="compositionally biased region" description="Low complexity" evidence="13">
    <location>
        <begin position="52"/>
        <end position="63"/>
    </location>
</feature>
<organism evidence="15 16">
    <name type="scientific">Lasius platythorax</name>
    <dbReference type="NCBI Taxonomy" id="488582"/>
    <lineage>
        <taxon>Eukaryota</taxon>
        <taxon>Metazoa</taxon>
        <taxon>Ecdysozoa</taxon>
        <taxon>Arthropoda</taxon>
        <taxon>Hexapoda</taxon>
        <taxon>Insecta</taxon>
        <taxon>Pterygota</taxon>
        <taxon>Neoptera</taxon>
        <taxon>Endopterygota</taxon>
        <taxon>Hymenoptera</taxon>
        <taxon>Apocrita</taxon>
        <taxon>Aculeata</taxon>
        <taxon>Formicoidea</taxon>
        <taxon>Formicidae</taxon>
        <taxon>Formicinae</taxon>
        <taxon>Lasius</taxon>
        <taxon>Lasius</taxon>
    </lineage>
</organism>
<dbReference type="EMBL" id="OZ034824">
    <property type="protein sequence ID" value="CAL1673516.1"/>
    <property type="molecule type" value="Genomic_DNA"/>
</dbReference>
<keyword evidence="9 14" id="KW-0472">Membrane</keyword>
<feature type="transmembrane region" description="Helical" evidence="14">
    <location>
        <begin position="189"/>
        <end position="210"/>
    </location>
</feature>
<evidence type="ECO:0000313" key="15">
    <source>
        <dbReference type="EMBL" id="CAL1673516.1"/>
    </source>
</evidence>